<sequence length="136" mass="16186">MRIKDIFICICFAFFSITIFGQTEVVEKEAKPVLEIFKKEETNYIENWMRDLITDETMTPETTTRFTIITSYYGLKMKQLGEDTKLSKIEIIDGFNNLVKEQNRELEQILPIEQFESFSNFYDKLSWSVNKRLNQL</sequence>
<keyword evidence="2" id="KW-1185">Reference proteome</keyword>
<dbReference type="AlphaFoldDB" id="A0A936ZPI0"/>
<evidence type="ECO:0000313" key="1">
    <source>
        <dbReference type="EMBL" id="MBL0682338.1"/>
    </source>
</evidence>
<evidence type="ECO:0000313" key="2">
    <source>
        <dbReference type="Proteomes" id="UP000651057"/>
    </source>
</evidence>
<comment type="caution">
    <text evidence="1">The sequence shown here is derived from an EMBL/GenBank/DDBJ whole genome shotgun (WGS) entry which is preliminary data.</text>
</comment>
<name>A0A936ZPI0_9FLAO</name>
<proteinExistence type="predicted"/>
<dbReference type="EMBL" id="JAERQJ010000001">
    <property type="protein sequence ID" value="MBL0682338.1"/>
    <property type="molecule type" value="Genomic_DNA"/>
</dbReference>
<reference evidence="1" key="1">
    <citation type="submission" date="2021-01" db="EMBL/GenBank/DDBJ databases">
        <authorList>
            <person name="Zhong Y.L."/>
        </authorList>
    </citation>
    <scope>NUCLEOTIDE SEQUENCE</scope>
    <source>
        <strain evidence="1">KCTC 23302</strain>
    </source>
</reference>
<gene>
    <name evidence="1" type="ORF">JJQ60_02305</name>
</gene>
<dbReference type="Proteomes" id="UP000651057">
    <property type="component" value="Unassembled WGS sequence"/>
</dbReference>
<dbReference type="RefSeq" id="WP_201916321.1">
    <property type="nucleotide sequence ID" value="NZ_BAABAX010000001.1"/>
</dbReference>
<protein>
    <submittedName>
        <fullName evidence="1">Uncharacterized protein</fullName>
    </submittedName>
</protein>
<organism evidence="1 2">
    <name type="scientific">Aquimarina mytili</name>
    <dbReference type="NCBI Taxonomy" id="874423"/>
    <lineage>
        <taxon>Bacteria</taxon>
        <taxon>Pseudomonadati</taxon>
        <taxon>Bacteroidota</taxon>
        <taxon>Flavobacteriia</taxon>
        <taxon>Flavobacteriales</taxon>
        <taxon>Flavobacteriaceae</taxon>
        <taxon>Aquimarina</taxon>
    </lineage>
</organism>
<accession>A0A936ZPI0</accession>